<proteinExistence type="predicted"/>
<dbReference type="InterPro" id="IPR010255">
    <property type="entry name" value="Haem_peroxidase_sf"/>
</dbReference>
<dbReference type="PANTHER" id="PTHR11475:SF4">
    <property type="entry name" value="CHORION PEROXIDASE"/>
    <property type="match status" value="1"/>
</dbReference>
<comment type="caution">
    <text evidence="7">The sequence shown here is derived from an EMBL/GenBank/DDBJ whole genome shotgun (WGS) entry which is preliminary data.</text>
</comment>
<keyword evidence="7" id="KW-0575">Peroxidase</keyword>
<keyword evidence="5" id="KW-0349">Heme</keyword>
<keyword evidence="4" id="KW-0325">Glycoprotein</keyword>
<dbReference type="CDD" id="cd09823">
    <property type="entry name" value="peroxinectin_like"/>
    <property type="match status" value="1"/>
</dbReference>
<keyword evidence="2" id="KW-0964">Secreted</keyword>
<gene>
    <name evidence="7" type="primary">pxt</name>
    <name evidence="7" type="ORF">AWC38_SpisGene4046</name>
</gene>
<evidence type="ECO:0000313" key="7">
    <source>
        <dbReference type="EMBL" id="PFX31143.1"/>
    </source>
</evidence>
<dbReference type="FunFam" id="1.10.640.10:FF:000003">
    <property type="entry name" value="chorion peroxidase"/>
    <property type="match status" value="1"/>
</dbReference>
<keyword evidence="3 6" id="KW-0732">Signal</keyword>
<evidence type="ECO:0000256" key="2">
    <source>
        <dbReference type="ARBA" id="ARBA00022525"/>
    </source>
</evidence>
<evidence type="ECO:0000313" key="8">
    <source>
        <dbReference type="Proteomes" id="UP000225706"/>
    </source>
</evidence>
<dbReference type="GO" id="GO:0004601">
    <property type="term" value="F:peroxidase activity"/>
    <property type="evidence" value="ECO:0007669"/>
    <property type="project" value="UniProtKB-KW"/>
</dbReference>
<dbReference type="InterPro" id="IPR019791">
    <property type="entry name" value="Haem_peroxidase_animal"/>
</dbReference>
<dbReference type="Proteomes" id="UP000225706">
    <property type="component" value="Unassembled WGS sequence"/>
</dbReference>
<sequence length="656" mass="73791">MQATSFLVGVFLVLGALESCHSSMMKSTPESDLLDTLDLENCNRLDVRERCITVPKAEYRTFDGTCNNLCNITNGAAGIPFSRIPGLDPPTAFAPGFKPRIDSAVSGKQLTLARTISTAVFASSDANVNDTAPNFTHVTMTWGQFLDHDLTLTQLVPEIECGEQEKPCQEIEGCTNIPIPTAVPLVNNQTVQCIPLRRASQNEEGEQLNIITSHMDGSQVYGSDKENAEELRDEEDPRFLATMPYPVSEVERRCGLLPEAEEEAFCRSPKPKDKPCFRAGDERVNENQALMAMHTLWVREHNRIAARLTELDKHLGAEEVYQLARKIVIAELQHITYNEWLPVLFSEEILERENLTLAPKGEFFDGYDPSVNPTIHNSFGAAVLRVGHTLIRSKFLLVTNSRFRRSKRRFALEKLDLDFFNPQKLYLGLKINFVDEILHGLVVELAQLIDKNFVEPIRESLIIEGPDINGIVGDLTAINIQRGRDHGLPPYAVFRELCGAGKAKFFPDLLTTTTQKNIDNLKSVYLTVKDIDLFPGGITESPVKGSQMGFTYTCLMTKQFFNLRFGDRFWYERNNPETGFTIEQLDQIRHVSLARVLCDNNNSVFFIQGKAFRPKTGKSGDNPVVDCDLLPMMDLEFFVEKKEEPMKVEMPAETAV</sequence>
<comment type="subcellular location">
    <subcellularLocation>
        <location evidence="1">Secreted</location>
    </subcellularLocation>
</comment>
<dbReference type="Pfam" id="PF03098">
    <property type="entry name" value="An_peroxidase"/>
    <property type="match status" value="1"/>
</dbReference>
<keyword evidence="8" id="KW-1185">Reference proteome</keyword>
<dbReference type="GO" id="GO:0046872">
    <property type="term" value="F:metal ion binding"/>
    <property type="evidence" value="ECO:0007669"/>
    <property type="project" value="UniProtKB-KW"/>
</dbReference>
<dbReference type="GO" id="GO:0020037">
    <property type="term" value="F:heme binding"/>
    <property type="evidence" value="ECO:0007669"/>
    <property type="project" value="InterPro"/>
</dbReference>
<dbReference type="InterPro" id="IPR037120">
    <property type="entry name" value="Haem_peroxidase_sf_animal"/>
</dbReference>
<evidence type="ECO:0000256" key="4">
    <source>
        <dbReference type="ARBA" id="ARBA00023180"/>
    </source>
</evidence>
<dbReference type="EMBL" id="LSMT01000040">
    <property type="protein sequence ID" value="PFX31143.1"/>
    <property type="molecule type" value="Genomic_DNA"/>
</dbReference>
<feature type="chain" id="PRO_5012631826" evidence="6">
    <location>
        <begin position="23"/>
        <end position="656"/>
    </location>
</feature>
<reference evidence="8" key="1">
    <citation type="journal article" date="2017" name="bioRxiv">
        <title>Comparative analysis of the genomes of Stylophora pistillata and Acropora digitifera provides evidence for extensive differences between species of corals.</title>
        <authorList>
            <person name="Voolstra C.R."/>
            <person name="Li Y."/>
            <person name="Liew Y.J."/>
            <person name="Baumgarten S."/>
            <person name="Zoccola D."/>
            <person name="Flot J.-F."/>
            <person name="Tambutte S."/>
            <person name="Allemand D."/>
            <person name="Aranda M."/>
        </authorList>
    </citation>
    <scope>NUCLEOTIDE SEQUENCE [LARGE SCALE GENOMIC DNA]</scope>
</reference>
<evidence type="ECO:0000256" key="6">
    <source>
        <dbReference type="SAM" id="SignalP"/>
    </source>
</evidence>
<feature type="signal peptide" evidence="6">
    <location>
        <begin position="1"/>
        <end position="22"/>
    </location>
</feature>
<organism evidence="7 8">
    <name type="scientific">Stylophora pistillata</name>
    <name type="common">Smooth cauliflower coral</name>
    <dbReference type="NCBI Taxonomy" id="50429"/>
    <lineage>
        <taxon>Eukaryota</taxon>
        <taxon>Metazoa</taxon>
        <taxon>Cnidaria</taxon>
        <taxon>Anthozoa</taxon>
        <taxon>Hexacorallia</taxon>
        <taxon>Scleractinia</taxon>
        <taxon>Astrocoeniina</taxon>
        <taxon>Pocilloporidae</taxon>
        <taxon>Stylophora</taxon>
    </lineage>
</organism>
<dbReference type="PROSITE" id="PS50292">
    <property type="entry name" value="PEROXIDASE_3"/>
    <property type="match status" value="1"/>
</dbReference>
<accession>A0A2B4SPY7</accession>
<dbReference type="GO" id="GO:0005576">
    <property type="term" value="C:extracellular region"/>
    <property type="evidence" value="ECO:0007669"/>
    <property type="project" value="UniProtKB-SubCell"/>
</dbReference>
<keyword evidence="5" id="KW-0408">Iron</keyword>
<name>A0A2B4SPY7_STYPI</name>
<evidence type="ECO:0000256" key="1">
    <source>
        <dbReference type="ARBA" id="ARBA00004613"/>
    </source>
</evidence>
<dbReference type="PANTHER" id="PTHR11475">
    <property type="entry name" value="OXIDASE/PEROXIDASE"/>
    <property type="match status" value="1"/>
</dbReference>
<evidence type="ECO:0000256" key="3">
    <source>
        <dbReference type="ARBA" id="ARBA00022729"/>
    </source>
</evidence>
<protein>
    <submittedName>
        <fullName evidence="7">Chorion peroxidase</fullName>
    </submittedName>
</protein>
<dbReference type="Gene3D" id="1.10.640.10">
    <property type="entry name" value="Haem peroxidase domain superfamily, animal type"/>
    <property type="match status" value="1"/>
</dbReference>
<evidence type="ECO:0000256" key="5">
    <source>
        <dbReference type="PIRSR" id="PIRSR619791-2"/>
    </source>
</evidence>
<dbReference type="STRING" id="50429.A0A2B4SPY7"/>
<dbReference type="PRINTS" id="PR00457">
    <property type="entry name" value="ANPEROXIDASE"/>
</dbReference>
<dbReference type="OrthoDB" id="823504at2759"/>
<dbReference type="AlphaFoldDB" id="A0A2B4SPY7"/>
<dbReference type="GO" id="GO:0006979">
    <property type="term" value="P:response to oxidative stress"/>
    <property type="evidence" value="ECO:0007669"/>
    <property type="project" value="InterPro"/>
</dbReference>
<dbReference type="SUPFAM" id="SSF48113">
    <property type="entry name" value="Heme-dependent peroxidases"/>
    <property type="match status" value="1"/>
</dbReference>
<keyword evidence="5" id="KW-0479">Metal-binding</keyword>
<keyword evidence="7" id="KW-0560">Oxidoreductase</keyword>
<feature type="binding site" description="axial binding residue" evidence="5">
    <location>
        <position position="388"/>
    </location>
    <ligand>
        <name>heme b</name>
        <dbReference type="ChEBI" id="CHEBI:60344"/>
    </ligand>
    <ligandPart>
        <name>Fe</name>
        <dbReference type="ChEBI" id="CHEBI:18248"/>
    </ligandPart>
</feature>